<comment type="similarity">
    <text evidence="1">Belongs to the NmrA-type oxidoreductase family.</text>
</comment>
<dbReference type="InterPro" id="IPR051164">
    <property type="entry name" value="NmrA-like_oxidored"/>
</dbReference>
<protein>
    <submittedName>
        <fullName evidence="4">Nucleoside-diphosphate-sugar epimerase family protein</fullName>
    </submittedName>
</protein>
<evidence type="ECO:0000259" key="3">
    <source>
        <dbReference type="Pfam" id="PF05368"/>
    </source>
</evidence>
<dbReference type="InterPro" id="IPR036291">
    <property type="entry name" value="NAD(P)-bd_dom_sf"/>
</dbReference>
<dbReference type="SUPFAM" id="SSF51735">
    <property type="entry name" value="NAD(P)-binding Rossmann-fold domains"/>
    <property type="match status" value="1"/>
</dbReference>
<comment type="caution">
    <text evidence="4">The sequence shown here is derived from an EMBL/GenBank/DDBJ whole genome shotgun (WGS) entry which is preliminary data.</text>
</comment>
<feature type="domain" description="NmrA-like" evidence="3">
    <location>
        <begin position="1"/>
        <end position="275"/>
    </location>
</feature>
<dbReference type="OrthoDB" id="9997102at2759"/>
<dbReference type="InterPro" id="IPR008030">
    <property type="entry name" value="NmrA-like"/>
</dbReference>
<reference evidence="4" key="1">
    <citation type="journal article" date="2021" name="Nat. Commun.">
        <title>Genetic determinants of endophytism in the Arabidopsis root mycobiome.</title>
        <authorList>
            <person name="Mesny F."/>
            <person name="Miyauchi S."/>
            <person name="Thiergart T."/>
            <person name="Pickel B."/>
            <person name="Atanasova L."/>
            <person name="Karlsson M."/>
            <person name="Huettel B."/>
            <person name="Barry K.W."/>
            <person name="Haridas S."/>
            <person name="Chen C."/>
            <person name="Bauer D."/>
            <person name="Andreopoulos W."/>
            <person name="Pangilinan J."/>
            <person name="LaButti K."/>
            <person name="Riley R."/>
            <person name="Lipzen A."/>
            <person name="Clum A."/>
            <person name="Drula E."/>
            <person name="Henrissat B."/>
            <person name="Kohler A."/>
            <person name="Grigoriev I.V."/>
            <person name="Martin F.M."/>
            <person name="Hacquard S."/>
        </authorList>
    </citation>
    <scope>NUCLEOTIDE SEQUENCE</scope>
    <source>
        <strain evidence="4">MPI-CAGE-AT-0016</strain>
    </source>
</reference>
<dbReference type="PANTHER" id="PTHR42748">
    <property type="entry name" value="NITROGEN METABOLITE REPRESSION PROTEIN NMRA FAMILY MEMBER"/>
    <property type="match status" value="1"/>
</dbReference>
<evidence type="ECO:0000256" key="1">
    <source>
        <dbReference type="ARBA" id="ARBA00006328"/>
    </source>
</evidence>
<dbReference type="Proteomes" id="UP000813385">
    <property type="component" value="Unassembled WGS sequence"/>
</dbReference>
<evidence type="ECO:0000313" key="5">
    <source>
        <dbReference type="Proteomes" id="UP000813385"/>
    </source>
</evidence>
<accession>A0A8K0X5U6</accession>
<dbReference type="EMBL" id="JAGPXD010000002">
    <property type="protein sequence ID" value="KAH7367650.1"/>
    <property type="molecule type" value="Genomic_DNA"/>
</dbReference>
<dbReference type="GO" id="GO:0005634">
    <property type="term" value="C:nucleus"/>
    <property type="evidence" value="ECO:0007669"/>
    <property type="project" value="TreeGrafter"/>
</dbReference>
<dbReference type="FunFam" id="3.40.50.720:FF:000528">
    <property type="entry name" value="Nucleoside-diphosphate-sugar epimerase family protein"/>
    <property type="match status" value="1"/>
</dbReference>
<dbReference type="Gene3D" id="3.90.25.10">
    <property type="entry name" value="UDP-galactose 4-epimerase, domain 1"/>
    <property type="match status" value="1"/>
</dbReference>
<keyword evidence="5" id="KW-1185">Reference proteome</keyword>
<proteinExistence type="inferred from homology"/>
<sequence length="305" mass="33074">MTRTVLICGATGKQGGAVINTLLAEDADINILAVTRNATSASAQRLAQRSQHIQLVQGDLADPVALLKSAVALAGGPVWGVFSVQVAIGFGQGGGGELGQGKALVDAALAAGVEFFVYTSVDRHGDRSASNPTNVPHFIHKHQIEQHLISQTKGTKMEWTILRPVAFLDNFTDDFGGRMIASAWRKVVKEKPLQLVATSDIGVFAAKAFQRPDEWKGKAVSLAGADLTIDEFETIFKAITGRDLPYANGILTTIILWLVKDLGYMFRWFYNEGYAANIPALKKIHPELKGVEVWLQTESAFRKSQ</sequence>
<dbReference type="Pfam" id="PF05368">
    <property type="entry name" value="NmrA"/>
    <property type="match status" value="1"/>
</dbReference>
<dbReference type="AlphaFoldDB" id="A0A8K0X5U6"/>
<gene>
    <name evidence="4" type="ORF">B0T11DRAFT_275736</name>
</gene>
<keyword evidence="2" id="KW-0521">NADP</keyword>
<organism evidence="4 5">
    <name type="scientific">Plectosphaerella cucumerina</name>
    <dbReference type="NCBI Taxonomy" id="40658"/>
    <lineage>
        <taxon>Eukaryota</taxon>
        <taxon>Fungi</taxon>
        <taxon>Dikarya</taxon>
        <taxon>Ascomycota</taxon>
        <taxon>Pezizomycotina</taxon>
        <taxon>Sordariomycetes</taxon>
        <taxon>Hypocreomycetidae</taxon>
        <taxon>Glomerellales</taxon>
        <taxon>Plectosphaerellaceae</taxon>
        <taxon>Plectosphaerella</taxon>
    </lineage>
</organism>
<dbReference type="Gene3D" id="3.40.50.720">
    <property type="entry name" value="NAD(P)-binding Rossmann-like Domain"/>
    <property type="match status" value="1"/>
</dbReference>
<name>A0A8K0X5U6_9PEZI</name>
<evidence type="ECO:0000313" key="4">
    <source>
        <dbReference type="EMBL" id="KAH7367650.1"/>
    </source>
</evidence>
<dbReference type="PANTHER" id="PTHR42748:SF7">
    <property type="entry name" value="NMRA LIKE REDOX SENSOR 1-RELATED"/>
    <property type="match status" value="1"/>
</dbReference>
<evidence type="ECO:0000256" key="2">
    <source>
        <dbReference type="ARBA" id="ARBA00022857"/>
    </source>
</evidence>